<keyword evidence="2" id="KW-1185">Reference proteome</keyword>
<organism evidence="1 2">
    <name type="scientific">Corynebacterium deserti GIMN1.010</name>
    <dbReference type="NCBI Taxonomy" id="931089"/>
    <lineage>
        <taxon>Bacteria</taxon>
        <taxon>Bacillati</taxon>
        <taxon>Actinomycetota</taxon>
        <taxon>Actinomycetes</taxon>
        <taxon>Mycobacteriales</taxon>
        <taxon>Corynebacteriaceae</taxon>
        <taxon>Corynebacterium</taxon>
    </lineage>
</organism>
<reference evidence="1 2" key="1">
    <citation type="submission" date="2014-08" db="EMBL/GenBank/DDBJ databases">
        <title>Complete genome sequence of Corynebacterium deserti GIMN1.010 (=DSM 45689), isolated from desert sand in western China.</title>
        <authorList>
            <person name="Ruckert C."/>
            <person name="Albersmeier A."/>
            <person name="Kalinowski J."/>
        </authorList>
    </citation>
    <scope>NUCLEOTIDE SEQUENCE [LARGE SCALE GENOMIC DNA]</scope>
    <source>
        <strain evidence="1 2">GIMN1.010</strain>
        <plasmid evidence="1 2">pCdes1</plasmid>
    </source>
</reference>
<evidence type="ECO:0000313" key="2">
    <source>
        <dbReference type="Proteomes" id="UP000068067"/>
    </source>
</evidence>
<gene>
    <name evidence="1" type="ORF">CDES_14310</name>
</gene>
<protein>
    <submittedName>
        <fullName evidence="1">Uncharacterized protein</fullName>
    </submittedName>
</protein>
<dbReference type="EMBL" id="CP009221">
    <property type="protein sequence ID" value="ALC07177.1"/>
    <property type="molecule type" value="Genomic_DNA"/>
</dbReference>
<accession>A0A0M4CIH9</accession>
<keyword evidence="1" id="KW-0614">Plasmid</keyword>
<name>A0A0M4CIH9_9CORY</name>
<dbReference type="AlphaFoldDB" id="A0A0M4CIH9"/>
<proteinExistence type="predicted"/>
<evidence type="ECO:0000313" key="1">
    <source>
        <dbReference type="EMBL" id="ALC07177.1"/>
    </source>
</evidence>
<geneLocation type="plasmid" evidence="1 2">
    <name>pCdes1</name>
</geneLocation>
<dbReference type="Proteomes" id="UP000068067">
    <property type="component" value="Plasmid pCdes1"/>
</dbReference>
<dbReference type="KEGG" id="cdx:CDES_14310"/>
<sequence>MPTSGDRAVQVAPLSSDPDIGLIHPPGPGLPVRYLPVPPCLLVQLRGVFLDPAVRIVV</sequence>